<keyword evidence="4" id="KW-1185">Reference proteome</keyword>
<gene>
    <name evidence="3" type="ORF">FPE_LOCUS27276</name>
</gene>
<name>A0AAD2E9M0_9LAMI</name>
<dbReference type="Proteomes" id="UP000834106">
    <property type="component" value="Chromosome 17"/>
</dbReference>
<feature type="region of interest" description="Disordered" evidence="1">
    <location>
        <begin position="26"/>
        <end position="48"/>
    </location>
</feature>
<dbReference type="PANTHER" id="PTHR31373:SF17">
    <property type="entry name" value="OS06G0652100 PROTEIN"/>
    <property type="match status" value="1"/>
</dbReference>
<evidence type="ECO:0000313" key="3">
    <source>
        <dbReference type="EMBL" id="CAI9779846.1"/>
    </source>
</evidence>
<dbReference type="InterPro" id="IPR011205">
    <property type="entry name" value="UCP015417_vWA"/>
</dbReference>
<proteinExistence type="predicted"/>
<evidence type="ECO:0000313" key="4">
    <source>
        <dbReference type="Proteomes" id="UP000834106"/>
    </source>
</evidence>
<dbReference type="Pfam" id="PF25043">
    <property type="entry name" value="DUF7788"/>
    <property type="match status" value="1"/>
</dbReference>
<dbReference type="InterPro" id="IPR056690">
    <property type="entry name" value="DUF7788"/>
</dbReference>
<dbReference type="EMBL" id="OU503052">
    <property type="protein sequence ID" value="CAI9779846.1"/>
    <property type="molecule type" value="Genomic_DNA"/>
</dbReference>
<evidence type="ECO:0000256" key="1">
    <source>
        <dbReference type="SAM" id="MobiDB-lite"/>
    </source>
</evidence>
<dbReference type="Gene3D" id="3.40.50.410">
    <property type="entry name" value="von Willebrand factor, type A domain"/>
    <property type="match status" value="1"/>
</dbReference>
<organism evidence="3 4">
    <name type="scientific">Fraxinus pennsylvanica</name>
    <dbReference type="NCBI Taxonomy" id="56036"/>
    <lineage>
        <taxon>Eukaryota</taxon>
        <taxon>Viridiplantae</taxon>
        <taxon>Streptophyta</taxon>
        <taxon>Embryophyta</taxon>
        <taxon>Tracheophyta</taxon>
        <taxon>Spermatophyta</taxon>
        <taxon>Magnoliopsida</taxon>
        <taxon>eudicotyledons</taxon>
        <taxon>Gunneridae</taxon>
        <taxon>Pentapetalae</taxon>
        <taxon>asterids</taxon>
        <taxon>lamiids</taxon>
        <taxon>Lamiales</taxon>
        <taxon>Oleaceae</taxon>
        <taxon>Oleeae</taxon>
        <taxon>Fraxinus</taxon>
    </lineage>
</organism>
<dbReference type="PANTHER" id="PTHR31373">
    <property type="entry name" value="OS06G0652100 PROTEIN"/>
    <property type="match status" value="1"/>
</dbReference>
<protein>
    <recommendedName>
        <fullName evidence="2">DUF7788 domain-containing protein</fullName>
    </recommendedName>
</protein>
<dbReference type="AlphaFoldDB" id="A0AAD2E9M0"/>
<accession>A0AAD2E9M0</accession>
<sequence length="342" mass="38539">MADFGYFKDLLEILFRLLEGADARKRARKAGGRSREMEQGMRRGKGRGRYGGRYFGGLGRSREGGIGIGGHEIVQGEVLKARQGQIRGISNESEGREGRNCCRSIAASSDNSSLFHANGDEVAELQWRRMVEDMAIKGKLNNCLAISDVSGSMIGIPMEVSVALGILVSELSEEPWKRKLIKFSANPVLPRVKGDSLAAKTRFVRRMEWAMNTKFQKVFDLILQVAVNRKLKEDEMIKRLFVFSDMEFNQASERHWETDYQEVVRKFSKKGYGNCVPEFMFWNLRDSKSTPVPRIQPGVALVSGFSKNLMTLFLENGGFLDLEVVMEATISGEEYEKLVVLD</sequence>
<dbReference type="PIRSF" id="PIRSF015417">
    <property type="entry name" value="T31B5_30_vWA"/>
    <property type="match status" value="1"/>
</dbReference>
<reference evidence="3" key="1">
    <citation type="submission" date="2023-05" db="EMBL/GenBank/DDBJ databases">
        <authorList>
            <person name="Huff M."/>
        </authorList>
    </citation>
    <scope>NUCLEOTIDE SEQUENCE</scope>
</reference>
<evidence type="ECO:0000259" key="2">
    <source>
        <dbReference type="Pfam" id="PF25043"/>
    </source>
</evidence>
<dbReference type="InterPro" id="IPR036465">
    <property type="entry name" value="vWFA_dom_sf"/>
</dbReference>
<feature type="domain" description="DUF7788" evidence="2">
    <location>
        <begin position="142"/>
        <end position="327"/>
    </location>
</feature>